<dbReference type="Pfam" id="PF00583">
    <property type="entry name" value="Acetyltransf_1"/>
    <property type="match status" value="1"/>
</dbReference>
<dbReference type="PANTHER" id="PTHR43072:SF36">
    <property type="entry name" value="RIBOSOMAL-PROTEIN-ALANINE ACETYLTRANSFERASE"/>
    <property type="match status" value="1"/>
</dbReference>
<reference evidence="2" key="1">
    <citation type="submission" date="2020-11" db="EMBL/GenBank/DDBJ databases">
        <title>Isolation and identification of active actinomycetes.</title>
        <authorList>
            <person name="Yu B."/>
        </authorList>
    </citation>
    <scope>NUCLEOTIDE SEQUENCE</scope>
    <source>
        <strain evidence="2">NEAU-YB345</strain>
    </source>
</reference>
<evidence type="ECO:0000313" key="2">
    <source>
        <dbReference type="EMBL" id="MBF9072418.1"/>
    </source>
</evidence>
<dbReference type="InterPro" id="IPR000182">
    <property type="entry name" value="GNAT_dom"/>
</dbReference>
<dbReference type="PROSITE" id="PS51186">
    <property type="entry name" value="GNAT"/>
    <property type="match status" value="1"/>
</dbReference>
<comment type="caution">
    <text evidence="2">The sequence shown here is derived from an EMBL/GenBank/DDBJ whole genome shotgun (WGS) entry which is preliminary data.</text>
</comment>
<evidence type="ECO:0000313" key="3">
    <source>
        <dbReference type="Proteomes" id="UP000657385"/>
    </source>
</evidence>
<dbReference type="SUPFAM" id="SSF55729">
    <property type="entry name" value="Acyl-CoA N-acyltransferases (Nat)"/>
    <property type="match status" value="1"/>
</dbReference>
<dbReference type="RefSeq" id="WP_196197582.1">
    <property type="nucleotide sequence ID" value="NZ_JADPRT010000016.1"/>
</dbReference>
<dbReference type="AlphaFoldDB" id="A0A931B915"/>
<name>A0A931B915_9ACTN</name>
<dbReference type="InterPro" id="IPR017255">
    <property type="entry name" value="AcTrfase_GNAT_prd"/>
</dbReference>
<dbReference type="Gene3D" id="3.40.630.30">
    <property type="match status" value="1"/>
</dbReference>
<dbReference type="EMBL" id="JADPRT010000016">
    <property type="protein sequence ID" value="MBF9072418.1"/>
    <property type="molecule type" value="Genomic_DNA"/>
</dbReference>
<dbReference type="CDD" id="cd04301">
    <property type="entry name" value="NAT_SF"/>
    <property type="match status" value="1"/>
</dbReference>
<gene>
    <name evidence="2" type="ORF">I2501_30780</name>
</gene>
<dbReference type="PANTHER" id="PTHR43072">
    <property type="entry name" value="N-ACETYLTRANSFERASE"/>
    <property type="match status" value="1"/>
</dbReference>
<proteinExistence type="predicted"/>
<organism evidence="2 3">
    <name type="scientific">Streptacidiphilus fuscans</name>
    <dbReference type="NCBI Taxonomy" id="2789292"/>
    <lineage>
        <taxon>Bacteria</taxon>
        <taxon>Bacillati</taxon>
        <taxon>Actinomycetota</taxon>
        <taxon>Actinomycetes</taxon>
        <taxon>Kitasatosporales</taxon>
        <taxon>Streptomycetaceae</taxon>
        <taxon>Streptacidiphilus</taxon>
    </lineage>
</organism>
<accession>A0A931B915</accession>
<dbReference type="Proteomes" id="UP000657385">
    <property type="component" value="Unassembled WGS sequence"/>
</dbReference>
<keyword evidence="3" id="KW-1185">Reference proteome</keyword>
<protein>
    <submittedName>
        <fullName evidence="2">GNAT family N-acetyltransferase</fullName>
    </submittedName>
</protein>
<dbReference type="PIRSF" id="PIRSF037663">
    <property type="entry name" value="Acetyltransf_GNAT_prd"/>
    <property type="match status" value="1"/>
</dbReference>
<sequence>MPSDVFVRQAVPADYDRIVAVADEWWGRPITATLPRLYLDHFHATSRVAEGADDARLAGFFVAFLSPSLPEEAYIHFVGVDPSQRGTGLASGFYREFFAYATQAGRSVVRAVTSPRNEGSIAFHKALGFTAAGPVDGYNGAGTSLVLFERALG</sequence>
<dbReference type="GO" id="GO:0016747">
    <property type="term" value="F:acyltransferase activity, transferring groups other than amino-acyl groups"/>
    <property type="evidence" value="ECO:0007669"/>
    <property type="project" value="InterPro"/>
</dbReference>
<evidence type="ECO:0000259" key="1">
    <source>
        <dbReference type="PROSITE" id="PS51186"/>
    </source>
</evidence>
<feature type="domain" description="N-acetyltransferase" evidence="1">
    <location>
        <begin position="5"/>
        <end position="150"/>
    </location>
</feature>
<dbReference type="InterPro" id="IPR016181">
    <property type="entry name" value="Acyl_CoA_acyltransferase"/>
</dbReference>